<name>A0A974CBI2_XENLA</name>
<feature type="transmembrane region" description="Helical" evidence="1">
    <location>
        <begin position="108"/>
        <end position="128"/>
    </location>
</feature>
<keyword evidence="1" id="KW-1133">Transmembrane helix</keyword>
<feature type="non-terminal residue" evidence="2">
    <location>
        <position position="1"/>
    </location>
</feature>
<evidence type="ECO:0000256" key="1">
    <source>
        <dbReference type="SAM" id="Phobius"/>
    </source>
</evidence>
<proteinExistence type="predicted"/>
<gene>
    <name evidence="2" type="ORF">XELAEV_18037086mg</name>
</gene>
<evidence type="ECO:0000313" key="3">
    <source>
        <dbReference type="Proteomes" id="UP000694892"/>
    </source>
</evidence>
<reference evidence="3" key="1">
    <citation type="journal article" date="2016" name="Nature">
        <title>Genome evolution in the allotetraploid frog Xenopus laevis.</title>
        <authorList>
            <person name="Session A.M."/>
            <person name="Uno Y."/>
            <person name="Kwon T."/>
            <person name="Chapman J.A."/>
            <person name="Toyoda A."/>
            <person name="Takahashi S."/>
            <person name="Fukui A."/>
            <person name="Hikosaka A."/>
            <person name="Suzuki A."/>
            <person name="Kondo M."/>
            <person name="van Heeringen S.J."/>
            <person name="Quigley I."/>
            <person name="Heinz S."/>
            <person name="Ogino H."/>
            <person name="Ochi H."/>
            <person name="Hellsten U."/>
            <person name="Lyons J.B."/>
            <person name="Simakov O."/>
            <person name="Putnam N."/>
            <person name="Stites J."/>
            <person name="Kuroki Y."/>
            <person name="Tanaka T."/>
            <person name="Michiue T."/>
            <person name="Watanabe M."/>
            <person name="Bogdanovic O."/>
            <person name="Lister R."/>
            <person name="Georgiou G."/>
            <person name="Paranjpe S.S."/>
            <person name="van Kruijsbergen I."/>
            <person name="Shu S."/>
            <person name="Carlson J."/>
            <person name="Kinoshita T."/>
            <person name="Ohta Y."/>
            <person name="Mawaribuchi S."/>
            <person name="Jenkins J."/>
            <person name="Grimwood J."/>
            <person name="Schmutz J."/>
            <person name="Mitros T."/>
            <person name="Mozaffari S.V."/>
            <person name="Suzuki Y."/>
            <person name="Haramoto Y."/>
            <person name="Yamamoto T.S."/>
            <person name="Takagi C."/>
            <person name="Heald R."/>
            <person name="Miller K."/>
            <person name="Haudenschild C."/>
            <person name="Kitzman J."/>
            <person name="Nakayama T."/>
            <person name="Izutsu Y."/>
            <person name="Robert J."/>
            <person name="Fortriede J."/>
            <person name="Burns K."/>
            <person name="Lotay V."/>
            <person name="Karimi K."/>
            <person name="Yasuoka Y."/>
            <person name="Dichmann D.S."/>
            <person name="Flajnik M.F."/>
            <person name="Houston D.W."/>
            <person name="Shendure J."/>
            <person name="DuPasquier L."/>
            <person name="Vize P.D."/>
            <person name="Zorn A.M."/>
            <person name="Ito M."/>
            <person name="Marcotte E.M."/>
            <person name="Wallingford J.B."/>
            <person name="Ito Y."/>
            <person name="Asashima M."/>
            <person name="Ueno N."/>
            <person name="Matsuda Y."/>
            <person name="Veenstra G.J."/>
            <person name="Fujiyama A."/>
            <person name="Harland R.M."/>
            <person name="Taira M."/>
            <person name="Rokhsar D.S."/>
        </authorList>
    </citation>
    <scope>NUCLEOTIDE SEQUENCE [LARGE SCALE GENOMIC DNA]</scope>
    <source>
        <strain evidence="3">J</strain>
    </source>
</reference>
<dbReference type="EMBL" id="CM004479">
    <property type="protein sequence ID" value="OCT70164.1"/>
    <property type="molecule type" value="Genomic_DNA"/>
</dbReference>
<keyword evidence="1" id="KW-0472">Membrane</keyword>
<feature type="transmembrane region" description="Helical" evidence="1">
    <location>
        <begin position="83"/>
        <end position="102"/>
    </location>
</feature>
<sequence length="131" mass="14833">DFNSPVEYRGLINPRYSTLDTSAPNCVYIHILILPATILVRQLDQWGIFLVITAASSGKDMFVVIGLLGLLSTYISTIKCKRYFSFSVSYCYFPYSVVPPLMLRPTFIAHFICSTLLFPFLTGNLLLLQEH</sequence>
<organism evidence="2 3">
    <name type="scientific">Xenopus laevis</name>
    <name type="common">African clawed frog</name>
    <dbReference type="NCBI Taxonomy" id="8355"/>
    <lineage>
        <taxon>Eukaryota</taxon>
        <taxon>Metazoa</taxon>
        <taxon>Chordata</taxon>
        <taxon>Craniata</taxon>
        <taxon>Vertebrata</taxon>
        <taxon>Euteleostomi</taxon>
        <taxon>Amphibia</taxon>
        <taxon>Batrachia</taxon>
        <taxon>Anura</taxon>
        <taxon>Pipoidea</taxon>
        <taxon>Pipidae</taxon>
        <taxon>Xenopodinae</taxon>
        <taxon>Xenopus</taxon>
        <taxon>Xenopus</taxon>
    </lineage>
</organism>
<accession>A0A974CBI2</accession>
<keyword evidence="1" id="KW-0812">Transmembrane</keyword>
<feature type="transmembrane region" description="Helical" evidence="1">
    <location>
        <begin position="21"/>
        <end position="40"/>
    </location>
</feature>
<feature type="transmembrane region" description="Helical" evidence="1">
    <location>
        <begin position="46"/>
        <end position="71"/>
    </location>
</feature>
<dbReference type="Proteomes" id="UP000694892">
    <property type="component" value="Chromosome 7S"/>
</dbReference>
<dbReference type="AlphaFoldDB" id="A0A974CBI2"/>
<protein>
    <submittedName>
        <fullName evidence="2">Uncharacterized protein</fullName>
    </submittedName>
</protein>
<evidence type="ECO:0000313" key="2">
    <source>
        <dbReference type="EMBL" id="OCT70164.1"/>
    </source>
</evidence>